<gene>
    <name evidence="1" type="ORF">FDP41_008532</name>
</gene>
<evidence type="ECO:0000313" key="2">
    <source>
        <dbReference type="Proteomes" id="UP000444721"/>
    </source>
</evidence>
<dbReference type="Proteomes" id="UP000444721">
    <property type="component" value="Unassembled WGS sequence"/>
</dbReference>
<proteinExistence type="predicted"/>
<dbReference type="RefSeq" id="XP_044558038.1">
    <property type="nucleotide sequence ID" value="XM_044712396.1"/>
</dbReference>
<keyword evidence="2" id="KW-1185">Reference proteome</keyword>
<evidence type="ECO:0000313" key="1">
    <source>
        <dbReference type="EMBL" id="KAF0973325.1"/>
    </source>
</evidence>
<dbReference type="AlphaFoldDB" id="A0A6A5BH18"/>
<dbReference type="EMBL" id="VFQX01000061">
    <property type="protein sequence ID" value="KAF0973325.1"/>
    <property type="molecule type" value="Genomic_DNA"/>
</dbReference>
<dbReference type="VEuPathDB" id="AmoebaDB:NfTy_092640"/>
<dbReference type="GeneID" id="68115750"/>
<reference evidence="1 2" key="1">
    <citation type="journal article" date="2019" name="Sci. Rep.">
        <title>Nanopore sequencing improves the draft genome of the human pathogenic amoeba Naegleria fowleri.</title>
        <authorList>
            <person name="Liechti N."/>
            <person name="Schurch N."/>
            <person name="Bruggmann R."/>
            <person name="Wittwer M."/>
        </authorList>
    </citation>
    <scope>NUCLEOTIDE SEQUENCE [LARGE SCALE GENOMIC DNA]</scope>
    <source>
        <strain evidence="1 2">ATCC 30894</strain>
    </source>
</reference>
<protein>
    <submittedName>
        <fullName evidence="1">Uncharacterized protein</fullName>
    </submittedName>
</protein>
<comment type="caution">
    <text evidence="1">The sequence shown here is derived from an EMBL/GenBank/DDBJ whole genome shotgun (WGS) entry which is preliminary data.</text>
</comment>
<sequence length="462" mass="54743">MVILSLIKQHQFDLVYEIFSYCNDKRSIFRILFQCLRFFKQTQNPFHRSLIKHNSEKQDPQKKILENNIKEFLDLYGFKFLQFRVWKVYRFVVEKFETQLALKMELAKNLRVDNAYTPTIQWIKKQKEVKKLLDLYKILVELFMAIDENHCIFKQDHSQIEFLKYNIIEQLKISTFSKLFNLTMGMTLFEMYQEILQVELQLLKDNFWNFTNDQQILGNMKLSPQIQHLCENVDFAPLFTLQIAFHIDDHMSYETHESNNLLRDFEWFVYTEAGPLIPYLNLTLSKVMIQGLSCRMEFECDQEIFFRTMDFKTFLEGNIGGILVHENNNTKLCLQNTNAVLYSDAVLVLYDYSRAQEFSFEELNQEALEQIELLPLLRRVVLQYPFSPIVLVIAENGKQSDLIAKQLVNFPHVTGVFPGWDSRTIFKATCQSTVSSVKSCSQLEQELSHQKQTQSQRKCEMQ</sequence>
<dbReference type="OrthoDB" id="10512234at2759"/>
<organism evidence="1 2">
    <name type="scientific">Naegleria fowleri</name>
    <name type="common">Brain eating amoeba</name>
    <dbReference type="NCBI Taxonomy" id="5763"/>
    <lineage>
        <taxon>Eukaryota</taxon>
        <taxon>Discoba</taxon>
        <taxon>Heterolobosea</taxon>
        <taxon>Tetramitia</taxon>
        <taxon>Eutetramitia</taxon>
        <taxon>Vahlkampfiidae</taxon>
        <taxon>Naegleria</taxon>
    </lineage>
</organism>
<dbReference type="VEuPathDB" id="AmoebaDB:FDP41_008532"/>
<name>A0A6A5BH18_NAEFO</name>
<accession>A0A6A5BH18</accession>